<dbReference type="OrthoDB" id="331999at2"/>
<dbReference type="RefSeq" id="WP_002974637.1">
    <property type="nucleotide sequence ID" value="NZ_AOGW02000011.1"/>
</dbReference>
<organism evidence="1 2">
    <name type="scientific">Leptospira terpstrae serovar Hualin str. LT 11-33 = ATCC 700639</name>
    <dbReference type="NCBI Taxonomy" id="1257025"/>
    <lineage>
        <taxon>Bacteria</taxon>
        <taxon>Pseudomonadati</taxon>
        <taxon>Spirochaetota</taxon>
        <taxon>Spirochaetia</taxon>
        <taxon>Leptospirales</taxon>
        <taxon>Leptospiraceae</taxon>
        <taxon>Leptospira</taxon>
    </lineage>
</organism>
<sequence>MTEKRYWKNSEPYHLVEVLLEGNSIVFKDWFDSGKDPNRYDWSFEEFLDGKGKSDIEYHLGSLDYQEILNEVKKKFRER</sequence>
<dbReference type="Proteomes" id="UP000012371">
    <property type="component" value="Unassembled WGS sequence"/>
</dbReference>
<dbReference type="AlphaFoldDB" id="N1VUV6"/>
<keyword evidence="2" id="KW-1185">Reference proteome</keyword>
<name>N1VUV6_9LEPT</name>
<reference evidence="1" key="1">
    <citation type="submission" date="2013-03" db="EMBL/GenBank/DDBJ databases">
        <authorList>
            <person name="Harkins D.M."/>
            <person name="Durkin A.S."/>
            <person name="Brinkac L.M."/>
            <person name="Haft D.H."/>
            <person name="Selengut J.D."/>
            <person name="Sanka R."/>
            <person name="DePew J."/>
            <person name="Purushe J."/>
            <person name="Hartskeerl R.A."/>
            <person name="Ahmed A."/>
            <person name="van der Linden H."/>
            <person name="Goris M.G.A."/>
            <person name="Vinetz J.M."/>
            <person name="Sutton G.G."/>
            <person name="Nierman W.C."/>
            <person name="Fouts D.E."/>
        </authorList>
    </citation>
    <scope>NUCLEOTIDE SEQUENCE [LARGE SCALE GENOMIC DNA]</scope>
    <source>
        <strain evidence="1">LT 11-33</strain>
    </source>
</reference>
<evidence type="ECO:0000313" key="1">
    <source>
        <dbReference type="EMBL" id="EMY60780.1"/>
    </source>
</evidence>
<protein>
    <submittedName>
        <fullName evidence="1">Uncharacterized protein</fullName>
    </submittedName>
</protein>
<dbReference type="EMBL" id="AOGW02000011">
    <property type="protein sequence ID" value="EMY60780.1"/>
    <property type="molecule type" value="Genomic_DNA"/>
</dbReference>
<proteinExistence type="predicted"/>
<evidence type="ECO:0000313" key="2">
    <source>
        <dbReference type="Proteomes" id="UP000012371"/>
    </source>
</evidence>
<comment type="caution">
    <text evidence="1">The sequence shown here is derived from an EMBL/GenBank/DDBJ whole genome shotgun (WGS) entry which is preliminary data.</text>
</comment>
<accession>N1VUV6</accession>
<gene>
    <name evidence="1" type="ORF">LEP1GSC203_0718</name>
</gene>